<dbReference type="RefSeq" id="WP_181355414.1">
    <property type="nucleotide sequence ID" value="NZ_JABJWZ010000344.1"/>
</dbReference>
<sequence>MLLLGGGGAGMLSGNGSPSQKESGVAAEPVKADTEGSAPANVLWTAGDGKFD</sequence>
<protein>
    <submittedName>
        <fullName evidence="2">Uncharacterized protein</fullName>
    </submittedName>
</protein>
<dbReference type="Proteomes" id="UP000525686">
    <property type="component" value="Unassembled WGS sequence"/>
</dbReference>
<reference evidence="3" key="1">
    <citation type="submission" date="2020-05" db="EMBL/GenBank/DDBJ databases">
        <title>Classification of alakaliphilic streptomycetes isolated from an alkaline soil next to Lonar Crater, India and a proposal for the recognition of Streptomyces alkaliterrae sp. nov.</title>
        <authorList>
            <person name="Golinska P."/>
        </authorList>
    </citation>
    <scope>NUCLEOTIDE SEQUENCE [LARGE SCALE GENOMIC DNA]</scope>
    <source>
        <strain evidence="3">OF3</strain>
    </source>
</reference>
<proteinExistence type="predicted"/>
<comment type="caution">
    <text evidence="2">The sequence shown here is derived from an EMBL/GenBank/DDBJ whole genome shotgun (WGS) entry which is preliminary data.</text>
</comment>
<feature type="region of interest" description="Disordered" evidence="1">
    <location>
        <begin position="1"/>
        <end position="52"/>
    </location>
</feature>
<accession>A0A7W3WPW7</accession>
<dbReference type="EMBL" id="JABJWZ010000344">
    <property type="protein sequence ID" value="MBB1256352.1"/>
    <property type="molecule type" value="Genomic_DNA"/>
</dbReference>
<name>A0A7W3WPW7_9ACTN</name>
<evidence type="ECO:0000313" key="2">
    <source>
        <dbReference type="EMBL" id="MBB1256352.1"/>
    </source>
</evidence>
<dbReference type="AlphaFoldDB" id="A0A7W3WPW7"/>
<evidence type="ECO:0000313" key="3">
    <source>
        <dbReference type="Proteomes" id="UP000525686"/>
    </source>
</evidence>
<organism evidence="2 3">
    <name type="scientific">Streptomyces alkaliterrae</name>
    <dbReference type="NCBI Taxonomy" id="2213162"/>
    <lineage>
        <taxon>Bacteria</taxon>
        <taxon>Bacillati</taxon>
        <taxon>Actinomycetota</taxon>
        <taxon>Actinomycetes</taxon>
        <taxon>Kitasatosporales</taxon>
        <taxon>Streptomycetaceae</taxon>
        <taxon>Streptomyces</taxon>
    </lineage>
</organism>
<evidence type="ECO:0000256" key="1">
    <source>
        <dbReference type="SAM" id="MobiDB-lite"/>
    </source>
</evidence>
<gene>
    <name evidence="2" type="ORF">H3146_23790</name>
</gene>
<feature type="compositionally biased region" description="Gly residues" evidence="1">
    <location>
        <begin position="1"/>
        <end position="13"/>
    </location>
</feature>